<protein>
    <submittedName>
        <fullName evidence="1">Uncharacterized protein</fullName>
    </submittedName>
</protein>
<dbReference type="EMBL" id="CAGS01000167">
    <property type="protein sequence ID" value="CCF83584.1"/>
    <property type="molecule type" value="Genomic_DNA"/>
</dbReference>
<accession>I4EFX2</accession>
<organism evidence="1 2">
    <name type="scientific">Nitrolancea hollandica Lb</name>
    <dbReference type="NCBI Taxonomy" id="1129897"/>
    <lineage>
        <taxon>Bacteria</taxon>
        <taxon>Pseudomonadati</taxon>
        <taxon>Thermomicrobiota</taxon>
        <taxon>Thermomicrobia</taxon>
        <taxon>Sphaerobacterales</taxon>
        <taxon>Sphaerobacterineae</taxon>
        <taxon>Sphaerobacteraceae</taxon>
        <taxon>Nitrolancea</taxon>
    </lineage>
</organism>
<name>I4EFX2_9BACT</name>
<evidence type="ECO:0000313" key="1">
    <source>
        <dbReference type="EMBL" id="CCF83584.1"/>
    </source>
</evidence>
<keyword evidence="2" id="KW-1185">Reference proteome</keyword>
<reference evidence="1 2" key="1">
    <citation type="journal article" date="2012" name="ISME J.">
        <title>Nitrification expanded: discovery, physiology and genomics of a nitrite-oxidizing bacterium from the phylum Chloroflexi.</title>
        <authorList>
            <person name="Sorokin D.Y."/>
            <person name="Lucker S."/>
            <person name="Vejmelkova D."/>
            <person name="Kostrikina N.A."/>
            <person name="Kleerebezem R."/>
            <person name="Rijpstra W.I."/>
            <person name="Damste J.S."/>
            <person name="Le Paslier D."/>
            <person name="Muyzer G."/>
            <person name="Wagner M."/>
            <person name="van Loosdrecht M.C."/>
            <person name="Daims H."/>
        </authorList>
    </citation>
    <scope>NUCLEOTIDE SEQUENCE [LARGE SCALE GENOMIC DNA]</scope>
    <source>
        <strain evidence="2">none</strain>
    </source>
</reference>
<gene>
    <name evidence="1" type="ORF">NITHO_2490007</name>
</gene>
<sequence>MPRRVRLVCPSSAGFLPRQRLAGEQPLNRLAWNHDLAANPDNRDAREPPRRSDFTICPVATTSEQLRRLWHGHDARALTIIDRLVDDLLWHENSFPEKQKTPWRPLLTDHGALPTQY</sequence>
<comment type="caution">
    <text evidence="1">The sequence shown here is derived from an EMBL/GenBank/DDBJ whole genome shotgun (WGS) entry which is preliminary data.</text>
</comment>
<dbReference type="AlphaFoldDB" id="I4EFX2"/>
<dbReference type="Proteomes" id="UP000004221">
    <property type="component" value="Unassembled WGS sequence"/>
</dbReference>
<evidence type="ECO:0000313" key="2">
    <source>
        <dbReference type="Proteomes" id="UP000004221"/>
    </source>
</evidence>
<proteinExistence type="predicted"/>